<name>A0A2T1A2Z1_9ACTN</name>
<protein>
    <recommendedName>
        <fullName evidence="6">Phosphate transporter</fullName>
    </recommendedName>
</protein>
<organism evidence="8 9">
    <name type="scientific">Antricoccus suffuscus</name>
    <dbReference type="NCBI Taxonomy" id="1629062"/>
    <lineage>
        <taxon>Bacteria</taxon>
        <taxon>Bacillati</taxon>
        <taxon>Actinomycetota</taxon>
        <taxon>Actinomycetes</taxon>
        <taxon>Geodermatophilales</taxon>
        <taxon>Antricoccaceae</taxon>
        <taxon>Antricoccus</taxon>
    </lineage>
</organism>
<evidence type="ECO:0000256" key="4">
    <source>
        <dbReference type="ARBA" id="ARBA00022989"/>
    </source>
</evidence>
<gene>
    <name evidence="8" type="ORF">CLV47_10332</name>
</gene>
<proteinExistence type="inferred from homology"/>
<evidence type="ECO:0000256" key="6">
    <source>
        <dbReference type="RuleBase" id="RU363058"/>
    </source>
</evidence>
<keyword evidence="5 6" id="KW-0472">Membrane</keyword>
<evidence type="ECO:0000256" key="7">
    <source>
        <dbReference type="SAM" id="MobiDB-lite"/>
    </source>
</evidence>
<dbReference type="GO" id="GO:0005315">
    <property type="term" value="F:phosphate transmembrane transporter activity"/>
    <property type="evidence" value="ECO:0007669"/>
    <property type="project" value="InterPro"/>
</dbReference>
<dbReference type="OrthoDB" id="9779554at2"/>
<evidence type="ECO:0000256" key="1">
    <source>
        <dbReference type="ARBA" id="ARBA00004141"/>
    </source>
</evidence>
<dbReference type="PANTHER" id="PTHR11101:SF54">
    <property type="entry name" value="LOW-AFFINITY INORGANIC PHOSPHATE TRANSPORTER-RELATED"/>
    <property type="match status" value="1"/>
</dbReference>
<feature type="transmembrane region" description="Helical" evidence="6">
    <location>
        <begin position="127"/>
        <end position="146"/>
    </location>
</feature>
<dbReference type="AlphaFoldDB" id="A0A2T1A2Z1"/>
<keyword evidence="9" id="KW-1185">Reference proteome</keyword>
<feature type="transmembrane region" description="Helical" evidence="6">
    <location>
        <begin position="99"/>
        <end position="121"/>
    </location>
</feature>
<keyword evidence="4 6" id="KW-1133">Transmembrane helix</keyword>
<dbReference type="RefSeq" id="WP_106347971.1">
    <property type="nucleotide sequence ID" value="NZ_PVUE01000003.1"/>
</dbReference>
<feature type="region of interest" description="Disordered" evidence="7">
    <location>
        <begin position="392"/>
        <end position="413"/>
    </location>
</feature>
<keyword evidence="6" id="KW-0592">Phosphate transport</keyword>
<sequence>MAEMVILVLVVATALAFDFTNGFHDTGNAMATSIATGALKPKVAVAISAVLNLVGAFLSIQVAKTVSKVVNIQYTKDTTGPDGVVHHAGEPIAGLSGHALIMIVFAGLVGGILWNLITWLLGLPSSSSHALFGGLIGAAIAGLGFSNGVDWPLVLSSIIVPAVLAPVVAGIVAALGTFFVYRLTRNVAESAKEKGFRIGQIGSASLVSLAHGTGDAQKTMGVIFLALVAHGTVSVDGDIPFWVKFACAAAIALGTYIGGWRIIRTLGKGLVEISAPQGMAAESASAAVILSSSHLGMALSTTHVATGSILGTGLGKKGAEVRWKVAGRMAAGWIITLPVAALVGAACWWIANLLKGPADGLLGILVVFAILVVSATFIYRRSRKTPVGADNVNAEWSEENPLQPTRPVSAEHPAGTLIDEGLAKMLREGELTVDGRLTDKGIQASEARAYDDAKGR</sequence>
<reference evidence="8 9" key="1">
    <citation type="submission" date="2018-03" db="EMBL/GenBank/DDBJ databases">
        <title>Genomic Encyclopedia of Archaeal and Bacterial Type Strains, Phase II (KMG-II): from individual species to whole genera.</title>
        <authorList>
            <person name="Goeker M."/>
        </authorList>
    </citation>
    <scope>NUCLEOTIDE SEQUENCE [LARGE SCALE GENOMIC DNA]</scope>
    <source>
        <strain evidence="8 9">DSM 100065</strain>
    </source>
</reference>
<comment type="subcellular location">
    <subcellularLocation>
        <location evidence="1 6">Membrane</location>
        <topology evidence="1 6">Multi-pass membrane protein</topology>
    </subcellularLocation>
</comment>
<dbReference type="GO" id="GO:0016020">
    <property type="term" value="C:membrane"/>
    <property type="evidence" value="ECO:0007669"/>
    <property type="project" value="UniProtKB-SubCell"/>
</dbReference>
<dbReference type="PANTHER" id="PTHR11101">
    <property type="entry name" value="PHOSPHATE TRANSPORTER"/>
    <property type="match status" value="1"/>
</dbReference>
<comment type="similarity">
    <text evidence="6">Belongs to the inorganic phosphate transporter (PiT) (TC 2.A.20) family.</text>
</comment>
<keyword evidence="2 6" id="KW-0813">Transport</keyword>
<feature type="transmembrane region" description="Helical" evidence="6">
    <location>
        <begin position="330"/>
        <end position="354"/>
    </location>
</feature>
<feature type="transmembrane region" description="Helical" evidence="6">
    <location>
        <begin position="43"/>
        <end position="63"/>
    </location>
</feature>
<dbReference type="GO" id="GO:0035435">
    <property type="term" value="P:phosphate ion transmembrane transport"/>
    <property type="evidence" value="ECO:0007669"/>
    <property type="project" value="TreeGrafter"/>
</dbReference>
<evidence type="ECO:0000256" key="3">
    <source>
        <dbReference type="ARBA" id="ARBA00022692"/>
    </source>
</evidence>
<dbReference type="InterPro" id="IPR001204">
    <property type="entry name" value="Phos_transporter"/>
</dbReference>
<evidence type="ECO:0000256" key="2">
    <source>
        <dbReference type="ARBA" id="ARBA00022448"/>
    </source>
</evidence>
<comment type="caution">
    <text evidence="8">The sequence shown here is derived from an EMBL/GenBank/DDBJ whole genome shotgun (WGS) entry which is preliminary data.</text>
</comment>
<evidence type="ECO:0000256" key="5">
    <source>
        <dbReference type="ARBA" id="ARBA00023136"/>
    </source>
</evidence>
<dbReference type="Proteomes" id="UP000237752">
    <property type="component" value="Unassembled WGS sequence"/>
</dbReference>
<feature type="transmembrane region" description="Helical" evidence="6">
    <location>
        <begin position="360"/>
        <end position="379"/>
    </location>
</feature>
<dbReference type="EMBL" id="PVUE01000003">
    <property type="protein sequence ID" value="PRZ42979.1"/>
    <property type="molecule type" value="Genomic_DNA"/>
</dbReference>
<accession>A0A2T1A2Z1</accession>
<dbReference type="Pfam" id="PF01384">
    <property type="entry name" value="PHO4"/>
    <property type="match status" value="1"/>
</dbReference>
<evidence type="ECO:0000313" key="9">
    <source>
        <dbReference type="Proteomes" id="UP000237752"/>
    </source>
</evidence>
<keyword evidence="3 6" id="KW-0812">Transmembrane</keyword>
<evidence type="ECO:0000313" key="8">
    <source>
        <dbReference type="EMBL" id="PRZ42979.1"/>
    </source>
</evidence>
<feature type="transmembrane region" description="Helical" evidence="6">
    <location>
        <begin position="158"/>
        <end position="181"/>
    </location>
</feature>